<dbReference type="Gene3D" id="3.40.50.720">
    <property type="entry name" value="NAD(P)-binding Rossmann-like Domain"/>
    <property type="match status" value="1"/>
</dbReference>
<dbReference type="GO" id="GO:0005829">
    <property type="term" value="C:cytosol"/>
    <property type="evidence" value="ECO:0007669"/>
    <property type="project" value="TreeGrafter"/>
</dbReference>
<dbReference type="OrthoDB" id="9803580at2"/>
<dbReference type="PANTHER" id="PTHR48099">
    <property type="entry name" value="C-1-TETRAHYDROFOLATE SYNTHASE, CYTOPLASMIC-RELATED"/>
    <property type="match status" value="1"/>
</dbReference>
<name>A0A3N0B0R9_9ACTN</name>
<keyword evidence="8 11" id="KW-0368">Histidine biosynthesis</keyword>
<dbReference type="RefSeq" id="WP_123192751.1">
    <property type="nucleotide sequence ID" value="NZ_QICD01000025.1"/>
</dbReference>
<dbReference type="Proteomes" id="UP000278632">
    <property type="component" value="Unassembled WGS sequence"/>
</dbReference>
<keyword evidence="6 11" id="KW-0521">NADP</keyword>
<comment type="pathway">
    <text evidence="1 11">One-carbon metabolism; tetrahydrofolate interconversion.</text>
</comment>
<dbReference type="PRINTS" id="PR00085">
    <property type="entry name" value="THFDHDRGNASE"/>
</dbReference>
<dbReference type="Pfam" id="PF02882">
    <property type="entry name" value="THF_DHG_CYH_C"/>
    <property type="match status" value="1"/>
</dbReference>
<comment type="function">
    <text evidence="11">Catalyzes the oxidation of 5,10-methylenetetrahydrofolate to 5,10-methenyltetrahydrofolate and then the hydrolysis of 5,10-methenyltetrahydrofolate to 10-formyltetrahydrofolate.</text>
</comment>
<evidence type="ECO:0000256" key="7">
    <source>
        <dbReference type="ARBA" id="ARBA00023002"/>
    </source>
</evidence>
<protein>
    <recommendedName>
        <fullName evidence="11">Bifunctional protein FolD</fullName>
    </recommendedName>
    <domain>
        <recommendedName>
            <fullName evidence="11">Methylenetetrahydrofolate dehydrogenase</fullName>
            <ecNumber evidence="11">1.5.1.5</ecNumber>
        </recommendedName>
    </domain>
    <domain>
        <recommendedName>
            <fullName evidence="11">Methenyltetrahydrofolate cyclohydrolase</fullName>
            <ecNumber evidence="11">3.5.4.9</ecNumber>
        </recommendedName>
    </domain>
</protein>
<evidence type="ECO:0000256" key="6">
    <source>
        <dbReference type="ARBA" id="ARBA00022857"/>
    </source>
</evidence>
<comment type="catalytic activity">
    <reaction evidence="11">
        <text>(6R)-5,10-methylene-5,6,7,8-tetrahydrofolate + NADP(+) = (6R)-5,10-methenyltetrahydrofolate + NADPH</text>
        <dbReference type="Rhea" id="RHEA:22812"/>
        <dbReference type="ChEBI" id="CHEBI:15636"/>
        <dbReference type="ChEBI" id="CHEBI:57455"/>
        <dbReference type="ChEBI" id="CHEBI:57783"/>
        <dbReference type="ChEBI" id="CHEBI:58349"/>
        <dbReference type="EC" id="1.5.1.5"/>
    </reaction>
</comment>
<keyword evidence="15" id="KW-1185">Reference proteome</keyword>
<keyword evidence="5 11" id="KW-0378">Hydrolase</keyword>
<accession>A0A3N0B0R9</accession>
<organism evidence="14 15">
    <name type="scientific">Paraeggerthella hongkongensis</name>
    <dbReference type="NCBI Taxonomy" id="230658"/>
    <lineage>
        <taxon>Bacteria</taxon>
        <taxon>Bacillati</taxon>
        <taxon>Actinomycetota</taxon>
        <taxon>Coriobacteriia</taxon>
        <taxon>Eggerthellales</taxon>
        <taxon>Eggerthellaceae</taxon>
        <taxon>Paraeggerthella</taxon>
    </lineage>
</organism>
<dbReference type="EC" id="3.5.4.9" evidence="11"/>
<dbReference type="AlphaFoldDB" id="A0A3N0B0R9"/>
<dbReference type="EC" id="1.5.1.5" evidence="11"/>
<keyword evidence="2 11" id="KW-0554">One-carbon metabolism</keyword>
<dbReference type="GO" id="GO:0004488">
    <property type="term" value="F:methylenetetrahydrofolate dehydrogenase (NADP+) activity"/>
    <property type="evidence" value="ECO:0007669"/>
    <property type="project" value="UniProtKB-UniRule"/>
</dbReference>
<evidence type="ECO:0000259" key="13">
    <source>
        <dbReference type="Pfam" id="PF02882"/>
    </source>
</evidence>
<evidence type="ECO:0000256" key="4">
    <source>
        <dbReference type="ARBA" id="ARBA00022755"/>
    </source>
</evidence>
<dbReference type="HAMAP" id="MF_01576">
    <property type="entry name" value="THF_DHG_CYH"/>
    <property type="match status" value="1"/>
</dbReference>
<evidence type="ECO:0000256" key="2">
    <source>
        <dbReference type="ARBA" id="ARBA00022563"/>
    </source>
</evidence>
<evidence type="ECO:0000256" key="3">
    <source>
        <dbReference type="ARBA" id="ARBA00022605"/>
    </source>
</evidence>
<comment type="similarity">
    <text evidence="11">Belongs to the tetrahydrofolate dehydrogenase/cyclohydrolase family.</text>
</comment>
<reference evidence="15" key="1">
    <citation type="submission" date="2018-05" db="EMBL/GenBank/DDBJ databases">
        <title>Genome Sequencing of selected type strains of the family Eggerthellaceae.</title>
        <authorList>
            <person name="Danylec N."/>
            <person name="Stoll D.A."/>
            <person name="Doetsch A."/>
            <person name="Huch M."/>
        </authorList>
    </citation>
    <scope>NUCLEOTIDE SEQUENCE [LARGE SCALE GENOMIC DNA]</scope>
    <source>
        <strain evidence="15">DSM 16106</strain>
    </source>
</reference>
<sequence>MAIQLRGKPVVDRMAQDMGARIEVLRQEGVVPTLALVRVGARPDDLSYERTAVKRAESLGIAVKPYVLDEFAPQAALQATLQSINYDKTVHGCLMFRPLPSFIDEKAMCNTLAPAKDVDGISLASLASVFTDASDGFPPCTAAACVEMLDHYDVPLVGKHVVVVGRSLVVGKPVSMMLLRRNASVTICHSRTENLPAICREADIVICATGRARAYGAEFFSPGQTVLDVGINFDTHGKLCGDVNFDEVEPIVGAITPVPGGIGTVTTSVTMAHTVAAAEALLR</sequence>
<comment type="caution">
    <text evidence="14">The sequence shown here is derived from an EMBL/GenBank/DDBJ whole genome shotgun (WGS) entry which is preliminary data.</text>
</comment>
<dbReference type="FunFam" id="3.40.50.720:FF:000094">
    <property type="entry name" value="Bifunctional protein FolD"/>
    <property type="match status" value="1"/>
</dbReference>
<dbReference type="InterPro" id="IPR046346">
    <property type="entry name" value="Aminoacid_DH-like_N_sf"/>
</dbReference>
<evidence type="ECO:0000313" key="14">
    <source>
        <dbReference type="EMBL" id="RNL40695.1"/>
    </source>
</evidence>
<dbReference type="GO" id="GO:0009086">
    <property type="term" value="P:methionine biosynthetic process"/>
    <property type="evidence" value="ECO:0007669"/>
    <property type="project" value="UniProtKB-KW"/>
</dbReference>
<keyword evidence="9 11" id="KW-0486">Methionine biosynthesis</keyword>
<comment type="catalytic activity">
    <reaction evidence="11">
        <text>(6R)-5,10-methenyltetrahydrofolate + H2O = (6R)-10-formyltetrahydrofolate + H(+)</text>
        <dbReference type="Rhea" id="RHEA:23700"/>
        <dbReference type="ChEBI" id="CHEBI:15377"/>
        <dbReference type="ChEBI" id="CHEBI:15378"/>
        <dbReference type="ChEBI" id="CHEBI:57455"/>
        <dbReference type="ChEBI" id="CHEBI:195366"/>
        <dbReference type="EC" id="3.5.4.9"/>
    </reaction>
</comment>
<evidence type="ECO:0000256" key="1">
    <source>
        <dbReference type="ARBA" id="ARBA00004777"/>
    </source>
</evidence>
<dbReference type="SUPFAM" id="SSF53223">
    <property type="entry name" value="Aminoacid dehydrogenase-like, N-terminal domain"/>
    <property type="match status" value="1"/>
</dbReference>
<evidence type="ECO:0000256" key="8">
    <source>
        <dbReference type="ARBA" id="ARBA00023102"/>
    </source>
</evidence>
<evidence type="ECO:0000256" key="11">
    <source>
        <dbReference type="HAMAP-Rule" id="MF_01576"/>
    </source>
</evidence>
<feature type="binding site" evidence="11">
    <location>
        <begin position="165"/>
        <end position="167"/>
    </location>
    <ligand>
        <name>NADP(+)</name>
        <dbReference type="ChEBI" id="CHEBI:58349"/>
    </ligand>
</feature>
<dbReference type="Pfam" id="PF00763">
    <property type="entry name" value="THF_DHG_CYH"/>
    <property type="match status" value="1"/>
</dbReference>
<feature type="domain" description="Tetrahydrofolate dehydrogenase/cyclohydrolase catalytic" evidence="12">
    <location>
        <begin position="5"/>
        <end position="119"/>
    </location>
</feature>
<proteinExistence type="inferred from homology"/>
<evidence type="ECO:0000313" key="15">
    <source>
        <dbReference type="Proteomes" id="UP000278632"/>
    </source>
</evidence>
<dbReference type="EMBL" id="QICD01000025">
    <property type="protein sequence ID" value="RNL40695.1"/>
    <property type="molecule type" value="Genomic_DNA"/>
</dbReference>
<evidence type="ECO:0000256" key="10">
    <source>
        <dbReference type="ARBA" id="ARBA00023268"/>
    </source>
</evidence>
<feature type="domain" description="Tetrahydrofolate dehydrogenase/cyclohydrolase NAD(P)-binding" evidence="13">
    <location>
        <begin position="139"/>
        <end position="279"/>
    </location>
</feature>
<dbReference type="CDD" id="cd01080">
    <property type="entry name" value="NAD_bind_m-THF_DH_Cyclohyd"/>
    <property type="match status" value="1"/>
</dbReference>
<dbReference type="InterPro" id="IPR020630">
    <property type="entry name" value="THF_DH/CycHdrlase_cat_dom"/>
</dbReference>
<keyword evidence="7 11" id="KW-0560">Oxidoreductase</keyword>
<feature type="binding site" evidence="11">
    <location>
        <position position="231"/>
    </location>
    <ligand>
        <name>NADP(+)</name>
        <dbReference type="ChEBI" id="CHEBI:58349"/>
    </ligand>
</feature>
<dbReference type="PANTHER" id="PTHR48099:SF5">
    <property type="entry name" value="C-1-TETRAHYDROFOLATE SYNTHASE, CYTOPLASMIC"/>
    <property type="match status" value="1"/>
</dbReference>
<dbReference type="GO" id="GO:0004477">
    <property type="term" value="F:methenyltetrahydrofolate cyclohydrolase activity"/>
    <property type="evidence" value="ECO:0007669"/>
    <property type="project" value="UniProtKB-UniRule"/>
</dbReference>
<evidence type="ECO:0000259" key="12">
    <source>
        <dbReference type="Pfam" id="PF00763"/>
    </source>
</evidence>
<evidence type="ECO:0000256" key="9">
    <source>
        <dbReference type="ARBA" id="ARBA00023167"/>
    </source>
</evidence>
<comment type="caution">
    <text evidence="11">Lacks conserved residue(s) required for the propagation of feature annotation.</text>
</comment>
<dbReference type="GO" id="GO:0035999">
    <property type="term" value="P:tetrahydrofolate interconversion"/>
    <property type="evidence" value="ECO:0007669"/>
    <property type="project" value="UniProtKB-UniRule"/>
</dbReference>
<keyword evidence="10 11" id="KW-0511">Multifunctional enzyme</keyword>
<dbReference type="GO" id="GO:0006164">
    <property type="term" value="P:purine nucleotide biosynthetic process"/>
    <property type="evidence" value="ECO:0007669"/>
    <property type="project" value="UniProtKB-KW"/>
</dbReference>
<keyword evidence="3 11" id="KW-0028">Amino-acid biosynthesis</keyword>
<dbReference type="UniPathway" id="UPA00193"/>
<gene>
    <name evidence="11" type="primary">folD</name>
    <name evidence="14" type="ORF">DMP08_10030</name>
</gene>
<comment type="subunit">
    <text evidence="11">Homodimer.</text>
</comment>
<dbReference type="Gene3D" id="3.40.50.10860">
    <property type="entry name" value="Leucine Dehydrogenase, chain A, domain 1"/>
    <property type="match status" value="1"/>
</dbReference>
<dbReference type="InterPro" id="IPR036291">
    <property type="entry name" value="NAD(P)-bd_dom_sf"/>
</dbReference>
<dbReference type="InterPro" id="IPR020631">
    <property type="entry name" value="THF_DH/CycHdrlase_NAD-bd_dom"/>
</dbReference>
<evidence type="ECO:0000256" key="5">
    <source>
        <dbReference type="ARBA" id="ARBA00022801"/>
    </source>
</evidence>
<keyword evidence="4 11" id="KW-0658">Purine biosynthesis</keyword>
<dbReference type="SUPFAM" id="SSF51735">
    <property type="entry name" value="NAD(P)-binding Rossmann-fold domains"/>
    <property type="match status" value="1"/>
</dbReference>
<dbReference type="InterPro" id="IPR000672">
    <property type="entry name" value="THF_DH/CycHdrlase"/>
</dbReference>
<dbReference type="GO" id="GO:0000105">
    <property type="term" value="P:L-histidine biosynthetic process"/>
    <property type="evidence" value="ECO:0007669"/>
    <property type="project" value="UniProtKB-KW"/>
</dbReference>